<dbReference type="GO" id="GO:0005975">
    <property type="term" value="P:carbohydrate metabolic process"/>
    <property type="evidence" value="ECO:0007669"/>
    <property type="project" value="InterPro"/>
</dbReference>
<name>A0A8C5CPI4_GADMO</name>
<feature type="compositionally biased region" description="Basic and acidic residues" evidence="1">
    <location>
        <begin position="216"/>
        <end position="225"/>
    </location>
</feature>
<feature type="region of interest" description="Disordered" evidence="1">
    <location>
        <begin position="146"/>
        <end position="278"/>
    </location>
</feature>
<dbReference type="GeneTree" id="ENSGT00390000003652"/>
<feature type="compositionally biased region" description="Basic and acidic residues" evidence="1">
    <location>
        <begin position="153"/>
        <end position="174"/>
    </location>
</feature>
<dbReference type="InterPro" id="IPR007724">
    <property type="entry name" value="Poly_GlycHdrlase"/>
</dbReference>
<feature type="compositionally biased region" description="Acidic residues" evidence="1">
    <location>
        <begin position="262"/>
        <end position="275"/>
    </location>
</feature>
<dbReference type="GO" id="GO:0005737">
    <property type="term" value="C:cytoplasm"/>
    <property type="evidence" value="ECO:0007669"/>
    <property type="project" value="TreeGrafter"/>
</dbReference>
<dbReference type="AlphaFoldDB" id="A0A8C5CPI4"/>
<dbReference type="GO" id="GO:1990966">
    <property type="term" value="P:ATP generation from poly-ADP-D-ribose"/>
    <property type="evidence" value="ECO:0007669"/>
    <property type="project" value="TreeGrafter"/>
</dbReference>
<feature type="region of interest" description="Disordered" evidence="1">
    <location>
        <begin position="91"/>
        <end position="119"/>
    </location>
</feature>
<protein>
    <recommendedName>
        <fullName evidence="2">PARG helical domain-containing protein</fullName>
    </recommendedName>
</protein>
<evidence type="ECO:0000259" key="2">
    <source>
        <dbReference type="Pfam" id="PF20811"/>
    </source>
</evidence>
<organism evidence="3 4">
    <name type="scientific">Gadus morhua</name>
    <name type="common">Atlantic cod</name>
    <dbReference type="NCBI Taxonomy" id="8049"/>
    <lineage>
        <taxon>Eukaryota</taxon>
        <taxon>Metazoa</taxon>
        <taxon>Chordata</taxon>
        <taxon>Craniata</taxon>
        <taxon>Vertebrata</taxon>
        <taxon>Euteleostomi</taxon>
        <taxon>Actinopterygii</taxon>
        <taxon>Neopterygii</taxon>
        <taxon>Teleostei</taxon>
        <taxon>Neoteleostei</taxon>
        <taxon>Acanthomorphata</taxon>
        <taxon>Zeiogadaria</taxon>
        <taxon>Gadariae</taxon>
        <taxon>Gadiformes</taxon>
        <taxon>Gadoidei</taxon>
        <taxon>Gadidae</taxon>
        <taxon>Gadus</taxon>
    </lineage>
</organism>
<dbReference type="Pfam" id="PF20811">
    <property type="entry name" value="PARG_cat_N"/>
    <property type="match status" value="1"/>
</dbReference>
<dbReference type="PANTHER" id="PTHR12837">
    <property type="entry name" value="POLY ADP-RIBOSE GLYCOHYDROLASE"/>
    <property type="match status" value="1"/>
</dbReference>
<reference evidence="3" key="1">
    <citation type="submission" date="2025-08" db="UniProtKB">
        <authorList>
            <consortium name="Ensembl"/>
        </authorList>
    </citation>
    <scope>IDENTIFICATION</scope>
</reference>
<dbReference type="Ensembl" id="ENSGMOT00000044634.1">
    <property type="protein sequence ID" value="ENSGMOP00000064186.1"/>
    <property type="gene ID" value="ENSGMOG00000034729.1"/>
</dbReference>
<accession>A0A8C5CPI4</accession>
<dbReference type="GO" id="GO:0004649">
    <property type="term" value="F:poly(ADP-ribose) glycohydrolase activity"/>
    <property type="evidence" value="ECO:0007669"/>
    <property type="project" value="InterPro"/>
</dbReference>
<dbReference type="Proteomes" id="UP000694546">
    <property type="component" value="Chromosome 18"/>
</dbReference>
<dbReference type="PANTHER" id="PTHR12837:SF8">
    <property type="entry name" value="POLY(ADP-RIBOSE) GLYCOHYDROLASE"/>
    <property type="match status" value="1"/>
</dbReference>
<sequence>MRCAKEHYCARWLSDVVVDCMALSFVKYLLKGGLPNQNLYSPGVVTQVILITCLTHRDPTPERLRVKVHAKNCPRSFLQGLHIRFTLPDNVTMDEDGKETNSEPKMNAGPKSRTGSLRGVKAPFSQYRISPKQKHQIKGMLQNWVIKPPMPHGRAEAQDVDVDSHQRSTAAERVDAEEEGAPAHDDAMDCGEDTQPLTPQSLETDIAAAASSSSEAPRRPSKTEAEGGSWRGKPKITDFFAATPSPGVPPRRGRQQSGEVSPEQDDGSAPEDEPDVTWLGTPIGELRRMPECGGRLPRLRPCPVQHTVMIRTDLLQRGKAPVPYPSTFMDVWDDVHVKMPCSKTNLFPVVNEETRVLQSRWGLIQETLRRRFTSSQDLKKSILKYNAAPAKKWDFTAWHSYCTKVLEPDAAQHLLGSLLPDMVQLALRASELCTKPIPLLKEGEEHSVTMSQEQVACLLANAFFCTFPRRNSRKSEYSNYPDINFYRPQQMFSWLDKRWLIT</sequence>
<dbReference type="GO" id="GO:0005634">
    <property type="term" value="C:nucleus"/>
    <property type="evidence" value="ECO:0007669"/>
    <property type="project" value="TreeGrafter"/>
</dbReference>
<proteinExistence type="predicted"/>
<dbReference type="GO" id="GO:0006282">
    <property type="term" value="P:regulation of DNA repair"/>
    <property type="evidence" value="ECO:0007669"/>
    <property type="project" value="InterPro"/>
</dbReference>
<evidence type="ECO:0000256" key="1">
    <source>
        <dbReference type="SAM" id="MobiDB-lite"/>
    </source>
</evidence>
<evidence type="ECO:0000313" key="4">
    <source>
        <dbReference type="Proteomes" id="UP000694546"/>
    </source>
</evidence>
<reference evidence="3" key="2">
    <citation type="submission" date="2025-09" db="UniProtKB">
        <authorList>
            <consortium name="Ensembl"/>
        </authorList>
    </citation>
    <scope>IDENTIFICATION</scope>
</reference>
<evidence type="ECO:0000313" key="3">
    <source>
        <dbReference type="Ensembl" id="ENSGMOP00000064186.1"/>
    </source>
</evidence>
<keyword evidence="4" id="KW-1185">Reference proteome</keyword>
<feature type="domain" description="PARG helical" evidence="2">
    <location>
        <begin position="407"/>
        <end position="487"/>
    </location>
</feature>
<dbReference type="InterPro" id="IPR048362">
    <property type="entry name" value="PARG_helical"/>
</dbReference>
<dbReference type="GO" id="GO:0009225">
    <property type="term" value="P:nucleotide-sugar metabolic process"/>
    <property type="evidence" value="ECO:0007669"/>
    <property type="project" value="TreeGrafter"/>
</dbReference>